<comment type="caution">
    <text evidence="1">The sequence shown here is derived from an EMBL/GenBank/DDBJ whole genome shotgun (WGS) entry which is preliminary data.</text>
</comment>
<proteinExistence type="predicted"/>
<name>A0ABY0SX87_9RHOB</name>
<protein>
    <submittedName>
        <fullName evidence="1">Uncharacterized protein</fullName>
    </submittedName>
</protein>
<reference evidence="1 2" key="1">
    <citation type="submission" date="2016-10" db="EMBL/GenBank/DDBJ databases">
        <authorList>
            <person name="Varghese N."/>
            <person name="Submissions S."/>
        </authorList>
    </citation>
    <scope>NUCLEOTIDE SEQUENCE [LARGE SCALE GENOMIC DNA]</scope>
    <source>
        <strain evidence="1 2">DSM 17584</strain>
    </source>
</reference>
<gene>
    <name evidence="1" type="ORF">SAMN04488512_1298</name>
</gene>
<dbReference type="Proteomes" id="UP000198646">
    <property type="component" value="Unassembled WGS sequence"/>
</dbReference>
<keyword evidence="2" id="KW-1185">Reference proteome</keyword>
<evidence type="ECO:0000313" key="1">
    <source>
        <dbReference type="EMBL" id="SDP70117.1"/>
    </source>
</evidence>
<organism evidence="1 2">
    <name type="scientific">Sulfitobacter litoralis</name>
    <dbReference type="NCBI Taxonomy" id="335975"/>
    <lineage>
        <taxon>Bacteria</taxon>
        <taxon>Pseudomonadati</taxon>
        <taxon>Pseudomonadota</taxon>
        <taxon>Alphaproteobacteria</taxon>
        <taxon>Rhodobacterales</taxon>
        <taxon>Roseobacteraceae</taxon>
        <taxon>Sulfitobacter</taxon>
    </lineage>
</organism>
<sequence length="69" mass="7226">MASTIKPCMEIKHDRCLGLYADLGSGCDLGLSLRSMCAPPPGPTLVSAIQDSAAGVSFLLVLCLEEVMK</sequence>
<evidence type="ECO:0000313" key="2">
    <source>
        <dbReference type="Proteomes" id="UP000198646"/>
    </source>
</evidence>
<dbReference type="EMBL" id="FNJD01000029">
    <property type="protein sequence ID" value="SDP70117.1"/>
    <property type="molecule type" value="Genomic_DNA"/>
</dbReference>
<accession>A0ABY0SX87</accession>